<dbReference type="Gene3D" id="3.20.20.540">
    <property type="entry name" value="Radical SAM ThiC family, central domain"/>
    <property type="match status" value="1"/>
</dbReference>
<dbReference type="GO" id="GO:0009228">
    <property type="term" value="P:thiamine biosynthetic process"/>
    <property type="evidence" value="ECO:0007669"/>
    <property type="project" value="InterPro"/>
</dbReference>
<dbReference type="PANTHER" id="PTHR30557:SF1">
    <property type="entry name" value="PHOSPHOMETHYLPYRIMIDINE SYNTHASE, CHLOROPLASTIC"/>
    <property type="match status" value="1"/>
</dbReference>
<evidence type="ECO:0000256" key="8">
    <source>
        <dbReference type="ARBA" id="ARBA00023239"/>
    </source>
</evidence>
<comment type="cofactor">
    <cofactor evidence="1">
        <name>[4Fe-4S] cluster</name>
        <dbReference type="ChEBI" id="CHEBI:49883"/>
    </cofactor>
</comment>
<dbReference type="Gene3D" id="6.10.250.620">
    <property type="match status" value="1"/>
</dbReference>
<protein>
    <recommendedName>
        <fullName evidence="10">ThiC-associated domain-containing protein</fullName>
    </recommendedName>
</protein>
<dbReference type="EMBL" id="BARW01008638">
    <property type="protein sequence ID" value="GAI86267.1"/>
    <property type="molecule type" value="Genomic_DNA"/>
</dbReference>
<keyword evidence="5" id="KW-0862">Zinc</keyword>
<evidence type="ECO:0000256" key="7">
    <source>
        <dbReference type="ARBA" id="ARBA00023014"/>
    </source>
</evidence>
<dbReference type="Pfam" id="PF01964">
    <property type="entry name" value="ThiC_Rad_SAM"/>
    <property type="match status" value="1"/>
</dbReference>
<dbReference type="GO" id="GO:0016829">
    <property type="term" value="F:lyase activity"/>
    <property type="evidence" value="ECO:0007669"/>
    <property type="project" value="UniProtKB-KW"/>
</dbReference>
<name>X1RZQ7_9ZZZZ</name>
<keyword evidence="7" id="KW-0411">Iron-sulfur</keyword>
<evidence type="ECO:0000256" key="4">
    <source>
        <dbReference type="ARBA" id="ARBA00022723"/>
    </source>
</evidence>
<reference evidence="9" key="1">
    <citation type="journal article" date="2014" name="Front. Microbiol.">
        <title>High frequency of phylogenetically diverse reductive dehalogenase-homologous genes in deep subseafloor sedimentary metagenomes.</title>
        <authorList>
            <person name="Kawai M."/>
            <person name="Futagami T."/>
            <person name="Toyoda A."/>
            <person name="Takaki Y."/>
            <person name="Nishi S."/>
            <person name="Hori S."/>
            <person name="Arai W."/>
            <person name="Tsubouchi T."/>
            <person name="Morono Y."/>
            <person name="Uchiyama I."/>
            <person name="Ito T."/>
            <person name="Fujiyama A."/>
            <person name="Inagaki F."/>
            <person name="Takami H."/>
        </authorList>
    </citation>
    <scope>NUCLEOTIDE SEQUENCE</scope>
    <source>
        <strain evidence="9">Expedition CK06-06</strain>
    </source>
</reference>
<dbReference type="PANTHER" id="PTHR30557">
    <property type="entry name" value="THIAMINE BIOSYNTHESIS PROTEIN THIC"/>
    <property type="match status" value="1"/>
</dbReference>
<keyword evidence="6" id="KW-0408">Iron</keyword>
<evidence type="ECO:0000256" key="3">
    <source>
        <dbReference type="ARBA" id="ARBA00022691"/>
    </source>
</evidence>
<evidence type="ECO:0000256" key="5">
    <source>
        <dbReference type="ARBA" id="ARBA00022833"/>
    </source>
</evidence>
<dbReference type="AlphaFoldDB" id="X1RZQ7"/>
<comment type="caution">
    <text evidence="9">The sequence shown here is derived from an EMBL/GenBank/DDBJ whole genome shotgun (WGS) entry which is preliminary data.</text>
</comment>
<proteinExistence type="predicted"/>
<accession>X1RZQ7</accession>
<evidence type="ECO:0000256" key="6">
    <source>
        <dbReference type="ARBA" id="ARBA00023004"/>
    </source>
</evidence>
<dbReference type="GO" id="GO:0046872">
    <property type="term" value="F:metal ion binding"/>
    <property type="evidence" value="ECO:0007669"/>
    <property type="project" value="UniProtKB-KW"/>
</dbReference>
<evidence type="ECO:0000256" key="2">
    <source>
        <dbReference type="ARBA" id="ARBA00022485"/>
    </source>
</evidence>
<keyword evidence="8" id="KW-0456">Lyase</keyword>
<feature type="non-terminal residue" evidence="9">
    <location>
        <position position="1"/>
    </location>
</feature>
<gene>
    <name evidence="9" type="ORF">S12H4_17630</name>
</gene>
<keyword evidence="2" id="KW-0004">4Fe-4S</keyword>
<keyword evidence="4" id="KW-0479">Metal-binding</keyword>
<dbReference type="GO" id="GO:0051539">
    <property type="term" value="F:4 iron, 4 sulfur cluster binding"/>
    <property type="evidence" value="ECO:0007669"/>
    <property type="project" value="UniProtKB-KW"/>
</dbReference>
<evidence type="ECO:0000256" key="1">
    <source>
        <dbReference type="ARBA" id="ARBA00001966"/>
    </source>
</evidence>
<organism evidence="9">
    <name type="scientific">marine sediment metagenome</name>
    <dbReference type="NCBI Taxonomy" id="412755"/>
    <lineage>
        <taxon>unclassified sequences</taxon>
        <taxon>metagenomes</taxon>
        <taxon>ecological metagenomes</taxon>
    </lineage>
</organism>
<sequence length="116" mass="12532">AAAAGTDFLCYVTPAEHLSLPDPEDVKQGVIASRIAAHAGDIVKGVNGAEDWDRRMAMARKKLDWKEQARLSLDPELSRQVHSKHASAGVACSMCGEFCAMELMEKYLGISAPKGF</sequence>
<evidence type="ECO:0008006" key="10">
    <source>
        <dbReference type="Google" id="ProtNLM"/>
    </source>
</evidence>
<keyword evidence="3" id="KW-0949">S-adenosyl-L-methionine</keyword>
<dbReference type="InterPro" id="IPR038521">
    <property type="entry name" value="ThiC/Bza_core_dom"/>
</dbReference>
<evidence type="ECO:0000313" key="9">
    <source>
        <dbReference type="EMBL" id="GAI86267.1"/>
    </source>
</evidence>
<dbReference type="InterPro" id="IPR002817">
    <property type="entry name" value="ThiC/BzaA/B"/>
</dbReference>